<feature type="transmembrane region" description="Helical" evidence="6">
    <location>
        <begin position="189"/>
        <end position="209"/>
    </location>
</feature>
<name>A0A1C4H5S1_9BIFI</name>
<dbReference type="STRING" id="1505727.GA0061077_1018"/>
<evidence type="ECO:0000256" key="4">
    <source>
        <dbReference type="ARBA" id="ARBA00022989"/>
    </source>
</evidence>
<dbReference type="EMBL" id="FMBL01000002">
    <property type="protein sequence ID" value="SCC80102.1"/>
    <property type="molecule type" value="Genomic_DNA"/>
</dbReference>
<feature type="transmembrane region" description="Helical" evidence="6">
    <location>
        <begin position="255"/>
        <end position="276"/>
    </location>
</feature>
<keyword evidence="2" id="KW-0813">Transport</keyword>
<feature type="transmembrane region" description="Helical" evidence="6">
    <location>
        <begin position="135"/>
        <end position="156"/>
    </location>
</feature>
<dbReference type="PANTHER" id="PTHR42718">
    <property type="entry name" value="MAJOR FACILITATOR SUPERFAMILY MULTIDRUG TRANSPORTER MFSC"/>
    <property type="match status" value="1"/>
</dbReference>
<comment type="subcellular location">
    <subcellularLocation>
        <location evidence="1">Cell membrane</location>
        <topology evidence="1">Multi-pass membrane protein</topology>
    </subcellularLocation>
</comment>
<gene>
    <name evidence="8" type="ORF">GA0061077_1018</name>
</gene>
<dbReference type="PRINTS" id="PR01036">
    <property type="entry name" value="TCRTETB"/>
</dbReference>
<keyword evidence="5 6" id="KW-0472">Membrane</keyword>
<accession>A0A1C4H5S1</accession>
<dbReference type="InterPro" id="IPR011701">
    <property type="entry name" value="MFS"/>
</dbReference>
<evidence type="ECO:0000313" key="8">
    <source>
        <dbReference type="EMBL" id="SCC80102.1"/>
    </source>
</evidence>
<dbReference type="InterPro" id="IPR020846">
    <property type="entry name" value="MFS_dom"/>
</dbReference>
<organism evidence="8 9">
    <name type="scientific">Bifidobacterium commune</name>
    <dbReference type="NCBI Taxonomy" id="1505727"/>
    <lineage>
        <taxon>Bacteria</taxon>
        <taxon>Bacillati</taxon>
        <taxon>Actinomycetota</taxon>
        <taxon>Actinomycetes</taxon>
        <taxon>Bifidobacteriales</taxon>
        <taxon>Bifidobacteriaceae</taxon>
        <taxon>Bifidobacterium</taxon>
    </lineage>
</organism>
<dbReference type="Gene3D" id="1.20.1250.20">
    <property type="entry name" value="MFS general substrate transporter like domains"/>
    <property type="match status" value="1"/>
</dbReference>
<feature type="transmembrane region" description="Helical" evidence="6">
    <location>
        <begin position="39"/>
        <end position="58"/>
    </location>
</feature>
<keyword evidence="3 6" id="KW-0812">Transmembrane</keyword>
<proteinExistence type="predicted"/>
<reference evidence="9" key="1">
    <citation type="submission" date="2016-08" db="EMBL/GenBank/DDBJ databases">
        <authorList>
            <person name="Varghese N."/>
            <person name="Submissions Spin"/>
        </authorList>
    </citation>
    <scope>NUCLEOTIDE SEQUENCE [LARGE SCALE GENOMIC DNA]</scope>
    <source>
        <strain evidence="9">R-52791</strain>
    </source>
</reference>
<keyword evidence="4 6" id="KW-1133">Transmembrane helix</keyword>
<dbReference type="PANTHER" id="PTHR42718:SF9">
    <property type="entry name" value="MAJOR FACILITATOR SUPERFAMILY MULTIDRUG TRANSPORTER MFSC"/>
    <property type="match status" value="1"/>
</dbReference>
<evidence type="ECO:0000259" key="7">
    <source>
        <dbReference type="PROSITE" id="PS50850"/>
    </source>
</evidence>
<evidence type="ECO:0000256" key="3">
    <source>
        <dbReference type="ARBA" id="ARBA00022692"/>
    </source>
</evidence>
<dbReference type="GO" id="GO:0005886">
    <property type="term" value="C:plasma membrane"/>
    <property type="evidence" value="ECO:0007669"/>
    <property type="project" value="UniProtKB-SubCell"/>
</dbReference>
<dbReference type="Pfam" id="PF07690">
    <property type="entry name" value="MFS_1"/>
    <property type="match status" value="1"/>
</dbReference>
<keyword evidence="9" id="KW-1185">Reference proteome</keyword>
<feature type="transmembrane region" description="Helical" evidence="6">
    <location>
        <begin position="465"/>
        <end position="484"/>
    </location>
</feature>
<feature type="transmembrane region" description="Helical" evidence="6">
    <location>
        <begin position="297"/>
        <end position="318"/>
    </location>
</feature>
<dbReference type="InterPro" id="IPR036259">
    <property type="entry name" value="MFS_trans_sf"/>
</dbReference>
<dbReference type="PROSITE" id="PS50850">
    <property type="entry name" value="MFS"/>
    <property type="match status" value="1"/>
</dbReference>
<dbReference type="Gene3D" id="1.20.1720.10">
    <property type="entry name" value="Multidrug resistance protein D"/>
    <property type="match status" value="1"/>
</dbReference>
<feature type="transmembrane region" description="Helical" evidence="6">
    <location>
        <begin position="422"/>
        <end position="445"/>
    </location>
</feature>
<evidence type="ECO:0000256" key="1">
    <source>
        <dbReference type="ARBA" id="ARBA00004651"/>
    </source>
</evidence>
<feature type="transmembrane region" description="Helical" evidence="6">
    <location>
        <begin position="163"/>
        <end position="183"/>
    </location>
</feature>
<feature type="transmembrane region" description="Helical" evidence="6">
    <location>
        <begin position="383"/>
        <end position="401"/>
    </location>
</feature>
<evidence type="ECO:0000256" key="6">
    <source>
        <dbReference type="SAM" id="Phobius"/>
    </source>
</evidence>
<feature type="transmembrane region" description="Helical" evidence="6">
    <location>
        <begin position="78"/>
        <end position="98"/>
    </location>
</feature>
<evidence type="ECO:0000256" key="2">
    <source>
        <dbReference type="ARBA" id="ARBA00022448"/>
    </source>
</evidence>
<feature type="transmembrane region" description="Helical" evidence="6">
    <location>
        <begin position="358"/>
        <end position="377"/>
    </location>
</feature>
<feature type="transmembrane region" description="Helical" evidence="6">
    <location>
        <begin position="330"/>
        <end position="351"/>
    </location>
</feature>
<feature type="transmembrane region" description="Helical" evidence="6">
    <location>
        <begin position="230"/>
        <end position="249"/>
    </location>
</feature>
<dbReference type="SUPFAM" id="SSF103473">
    <property type="entry name" value="MFS general substrate transporter"/>
    <property type="match status" value="1"/>
</dbReference>
<feature type="transmembrane region" description="Helical" evidence="6">
    <location>
        <begin position="110"/>
        <end position="129"/>
    </location>
</feature>
<dbReference type="Proteomes" id="UP000242610">
    <property type="component" value="Unassembled WGS sequence"/>
</dbReference>
<evidence type="ECO:0000256" key="5">
    <source>
        <dbReference type="ARBA" id="ARBA00023136"/>
    </source>
</evidence>
<evidence type="ECO:0000313" key="9">
    <source>
        <dbReference type="Proteomes" id="UP000242610"/>
    </source>
</evidence>
<sequence length="499" mass="54077">MSGGSGCADFHLYPEYLIWQSVLRSEILQEERVSTQTNLSIAAAALLSFIGILTETSLNVTFTTMTHEFGLPLSTIQLLTSGYLLMVTIVMSTSAFLLKRFDTRPLFRCAVVVSIVGTVLCCLPLDYWLLLLARLLQAAATGISTPLLIHAILSLVPISRRGTYIGLANMVTSFAPALGPTYGGLINHYFSWRIIFVLTLPLLVIAWILGETNLRLKAKGADESFDGIGLVLLSLFMVSFTQIFDQIGVNGGWSYRVGIAIGASVLLLGLFVWRCLNAKWPLLDLRLLCKPIVALRGVNYAVLQFINIGSSFLLPVFAENLLGIDSLTAGLMLLPGSLLGAFIAPLVGKVYDRRGPTLVLLISNSSLLVGAVALWFMTDKASVVLLALLYMFLRAGFNFGYGNTMSDASKFVPVERQTNFNSLFNVLQQYAGSLGTSVLSSSLSLSEAHFPDDIKVASIDGGENAFALLIGLSVVALVLTLVSVRIRKHQPVQMHSVGE</sequence>
<dbReference type="GO" id="GO:0022857">
    <property type="term" value="F:transmembrane transporter activity"/>
    <property type="evidence" value="ECO:0007669"/>
    <property type="project" value="InterPro"/>
</dbReference>
<protein>
    <submittedName>
        <fullName evidence="8">Drug resistance transporter, EmrB/QacA subfamily</fullName>
    </submittedName>
</protein>
<dbReference type="AlphaFoldDB" id="A0A1C4H5S1"/>
<feature type="domain" description="Major facilitator superfamily (MFS) profile" evidence="7">
    <location>
        <begin position="40"/>
        <end position="488"/>
    </location>
</feature>